<evidence type="ECO:0000313" key="1">
    <source>
        <dbReference type="EMBL" id="GGH12673.1"/>
    </source>
</evidence>
<reference evidence="1" key="4">
    <citation type="submission" date="2024-05" db="EMBL/GenBank/DDBJ databases">
        <authorList>
            <person name="Sun Q."/>
            <person name="Zhou Y."/>
        </authorList>
    </citation>
    <scope>NUCLEOTIDE SEQUENCE</scope>
    <source>
        <strain evidence="1">CGMCC 1.15287</strain>
    </source>
</reference>
<dbReference type="Proteomes" id="UP000532273">
    <property type="component" value="Unassembled WGS sequence"/>
</dbReference>
<proteinExistence type="predicted"/>
<dbReference type="EMBL" id="BMHZ01000003">
    <property type="protein sequence ID" value="GGH12673.1"/>
    <property type="molecule type" value="Genomic_DNA"/>
</dbReference>
<evidence type="ECO:0008006" key="5">
    <source>
        <dbReference type="Google" id="ProtNLM"/>
    </source>
</evidence>
<accession>A0A7W6KD32</accession>
<organism evidence="2 3">
    <name type="scientific">Pedobacter zeae</name>
    <dbReference type="NCBI Taxonomy" id="1737356"/>
    <lineage>
        <taxon>Bacteria</taxon>
        <taxon>Pseudomonadati</taxon>
        <taxon>Bacteroidota</taxon>
        <taxon>Sphingobacteriia</taxon>
        <taxon>Sphingobacteriales</taxon>
        <taxon>Sphingobacteriaceae</taxon>
        <taxon>Pedobacter</taxon>
    </lineage>
</organism>
<dbReference type="AlphaFoldDB" id="A0A7W6KD32"/>
<comment type="caution">
    <text evidence="2">The sequence shown here is derived from an EMBL/GenBank/DDBJ whole genome shotgun (WGS) entry which is preliminary data.</text>
</comment>
<protein>
    <recommendedName>
        <fullName evidence="5">Addiction module component</fullName>
    </recommendedName>
</protein>
<evidence type="ECO:0000313" key="3">
    <source>
        <dbReference type="Proteomes" id="UP000532273"/>
    </source>
</evidence>
<reference evidence="4" key="2">
    <citation type="journal article" date="2019" name="Int. J. Syst. Evol. Microbiol.">
        <title>The Global Catalogue of Microorganisms (GCM) 10K type strain sequencing project: providing services to taxonomists for standard genome sequencing and annotation.</title>
        <authorList>
            <consortium name="The Broad Institute Genomics Platform"/>
            <consortium name="The Broad Institute Genome Sequencing Center for Infectious Disease"/>
            <person name="Wu L."/>
            <person name="Ma J."/>
        </authorList>
    </citation>
    <scope>NUCLEOTIDE SEQUENCE [LARGE SCALE GENOMIC DNA]</scope>
    <source>
        <strain evidence="4">CGMCC 1.15287</strain>
    </source>
</reference>
<reference evidence="2 3" key="3">
    <citation type="submission" date="2020-08" db="EMBL/GenBank/DDBJ databases">
        <title>Genomic Encyclopedia of Type Strains, Phase IV (KMG-IV): sequencing the most valuable type-strain genomes for metagenomic binning, comparative biology and taxonomic classification.</title>
        <authorList>
            <person name="Goeker M."/>
        </authorList>
    </citation>
    <scope>NUCLEOTIDE SEQUENCE [LARGE SCALE GENOMIC DNA]</scope>
    <source>
        <strain evidence="2 3">DSM 100774</strain>
    </source>
</reference>
<evidence type="ECO:0000313" key="4">
    <source>
        <dbReference type="Proteomes" id="UP000642938"/>
    </source>
</evidence>
<dbReference type="Proteomes" id="UP000642938">
    <property type="component" value="Unassembled WGS sequence"/>
</dbReference>
<evidence type="ECO:0000313" key="2">
    <source>
        <dbReference type="EMBL" id="MBB4109514.1"/>
    </source>
</evidence>
<keyword evidence="4" id="KW-1185">Reference proteome</keyword>
<dbReference type="EMBL" id="JACIEF010000003">
    <property type="protein sequence ID" value="MBB4109514.1"/>
    <property type="molecule type" value="Genomic_DNA"/>
</dbReference>
<gene>
    <name evidence="1" type="ORF">GCM10007422_32750</name>
    <name evidence="2" type="ORF">GGQ60_003523</name>
</gene>
<dbReference type="RefSeq" id="WP_183766582.1">
    <property type="nucleotide sequence ID" value="NZ_BMHZ01000003.1"/>
</dbReference>
<reference evidence="1" key="1">
    <citation type="journal article" date="2014" name="Int. J. Syst. Evol. Microbiol.">
        <title>Complete genome of a new Firmicutes species belonging to the dominant human colonic microbiota ('Ruminococcus bicirculans') reveals two chromosomes and a selective capacity to utilize plant glucans.</title>
        <authorList>
            <consortium name="NISC Comparative Sequencing Program"/>
            <person name="Wegmann U."/>
            <person name="Louis P."/>
            <person name="Goesmann A."/>
            <person name="Henrissat B."/>
            <person name="Duncan S.H."/>
            <person name="Flint H.J."/>
        </authorList>
    </citation>
    <scope>NUCLEOTIDE SEQUENCE</scope>
    <source>
        <strain evidence="1">CGMCC 1.15287</strain>
    </source>
</reference>
<name>A0A7W6KD32_9SPHI</name>
<sequence>MTSTAIRQRLITYLSDAEDNKIRAIYTLLEKEIEGEQSFSLTEEHLEILDRERELHLNGQTKSYSKEDSFDIIKGIKSL</sequence>